<dbReference type="AlphaFoldDB" id="A0A3R9P6K5"/>
<gene>
    <name evidence="1" type="ORF">EDE15_0013</name>
</gene>
<reference evidence="1 2" key="1">
    <citation type="submission" date="2018-12" db="EMBL/GenBank/DDBJ databases">
        <title>Sequencing of bacterial isolates from soil warming experiment in Harvard Forest, Massachusetts, USA.</title>
        <authorList>
            <person name="Deangelis K."/>
        </authorList>
    </citation>
    <scope>NUCLEOTIDE SEQUENCE [LARGE SCALE GENOMIC DNA]</scope>
    <source>
        <strain evidence="1 2">EB153</strain>
    </source>
</reference>
<keyword evidence="2" id="KW-1185">Reference proteome</keyword>
<dbReference type="PANTHER" id="PTHR36439:SF1">
    <property type="entry name" value="DUF1697 DOMAIN-CONTAINING PROTEIN"/>
    <property type="match status" value="1"/>
</dbReference>
<accession>A0A3R9P6K5</accession>
<evidence type="ECO:0000313" key="1">
    <source>
        <dbReference type="EMBL" id="RSL14561.1"/>
    </source>
</evidence>
<evidence type="ECO:0000313" key="2">
    <source>
        <dbReference type="Proteomes" id="UP000269669"/>
    </source>
</evidence>
<proteinExistence type="predicted"/>
<dbReference type="PIRSF" id="PIRSF008502">
    <property type="entry name" value="UCP008502"/>
    <property type="match status" value="1"/>
</dbReference>
<comment type="caution">
    <text evidence="1">The sequence shown here is derived from an EMBL/GenBank/DDBJ whole genome shotgun (WGS) entry which is preliminary data.</text>
</comment>
<dbReference type="Pfam" id="PF08002">
    <property type="entry name" value="DUF1697"/>
    <property type="match status" value="1"/>
</dbReference>
<dbReference type="InterPro" id="IPR012545">
    <property type="entry name" value="DUF1697"/>
</dbReference>
<dbReference type="OrthoDB" id="9806494at2"/>
<dbReference type="EMBL" id="RSDW01000001">
    <property type="protein sequence ID" value="RSL14561.1"/>
    <property type="molecule type" value="Genomic_DNA"/>
</dbReference>
<organism evidence="1 2">
    <name type="scientific">Edaphobacter aggregans</name>
    <dbReference type="NCBI Taxonomy" id="570835"/>
    <lineage>
        <taxon>Bacteria</taxon>
        <taxon>Pseudomonadati</taxon>
        <taxon>Acidobacteriota</taxon>
        <taxon>Terriglobia</taxon>
        <taxon>Terriglobales</taxon>
        <taxon>Acidobacteriaceae</taxon>
        <taxon>Edaphobacter</taxon>
    </lineage>
</organism>
<dbReference type="RefSeq" id="WP_125483407.1">
    <property type="nucleotide sequence ID" value="NZ_RSDW01000001.1"/>
</dbReference>
<dbReference type="Proteomes" id="UP000269669">
    <property type="component" value="Unassembled WGS sequence"/>
</dbReference>
<dbReference type="Gene3D" id="3.30.70.1280">
    <property type="entry name" value="SP0830-like domains"/>
    <property type="match status" value="1"/>
</dbReference>
<dbReference type="PANTHER" id="PTHR36439">
    <property type="entry name" value="BLL4334 PROTEIN"/>
    <property type="match status" value="1"/>
</dbReference>
<sequence>MNAYVALLRAVNVGGTGKLPMQDLQSMCMKSGFTKVRTFIASGNVVFESRLSEAKVKSALQQSLAAYAGKPVGVLIRTAAEMAAVLAANPFPNTPRNCTVAIFLDLQPPADALHYATGQKDEKVQLGLREIYVHYGPGMADSRLKIPAAKEGTARNMNTIAKLAEMAANLQKQHLETTSRASGSRTSDP</sequence>
<protein>
    <submittedName>
        <fullName evidence="1">Uncharacterized protein (DUF1697 family)</fullName>
    </submittedName>
</protein>
<dbReference type="SUPFAM" id="SSF160379">
    <property type="entry name" value="SP0830-like"/>
    <property type="match status" value="1"/>
</dbReference>
<name>A0A3R9P6K5_9BACT</name>